<dbReference type="SMART" id="SM00220">
    <property type="entry name" value="S_TKc"/>
    <property type="match status" value="1"/>
</dbReference>
<dbReference type="InterPro" id="IPR011009">
    <property type="entry name" value="Kinase-like_dom_sf"/>
</dbReference>
<keyword evidence="5" id="KW-1185">Reference proteome</keyword>
<keyword evidence="3" id="KW-0418">Kinase</keyword>
<proteinExistence type="predicted"/>
<dbReference type="Proteomes" id="UP000616769">
    <property type="component" value="Unassembled WGS sequence"/>
</dbReference>
<dbReference type="OMA" id="IARLYPF"/>
<dbReference type="GO" id="GO:0005634">
    <property type="term" value="C:nucleus"/>
    <property type="evidence" value="ECO:0007669"/>
    <property type="project" value="TreeGrafter"/>
</dbReference>
<dbReference type="AlphaFoldDB" id="A0A132AI62"/>
<keyword evidence="3" id="KW-0808">Transferase</keyword>
<dbReference type="GO" id="GO:0005524">
    <property type="term" value="F:ATP binding"/>
    <property type="evidence" value="ECO:0007669"/>
    <property type="project" value="InterPro"/>
</dbReference>
<evidence type="ECO:0000259" key="1">
    <source>
        <dbReference type="PROSITE" id="PS50011"/>
    </source>
</evidence>
<dbReference type="Gene3D" id="1.10.510.10">
    <property type="entry name" value="Transferase(Phosphotransferase) domain 1"/>
    <property type="match status" value="1"/>
</dbReference>
<dbReference type="SUPFAM" id="SSF56112">
    <property type="entry name" value="Protein kinase-like (PK-like)"/>
    <property type="match status" value="1"/>
</dbReference>
<organism evidence="3 6">
    <name type="scientific">Sarcoptes scabiei</name>
    <name type="common">Itch mite</name>
    <name type="synonym">Acarus scabiei</name>
    <dbReference type="NCBI Taxonomy" id="52283"/>
    <lineage>
        <taxon>Eukaryota</taxon>
        <taxon>Metazoa</taxon>
        <taxon>Ecdysozoa</taxon>
        <taxon>Arthropoda</taxon>
        <taxon>Chelicerata</taxon>
        <taxon>Arachnida</taxon>
        <taxon>Acari</taxon>
        <taxon>Acariformes</taxon>
        <taxon>Sarcoptiformes</taxon>
        <taxon>Astigmata</taxon>
        <taxon>Psoroptidia</taxon>
        <taxon>Sarcoptoidea</taxon>
        <taxon>Sarcoptidae</taxon>
        <taxon>Sarcoptinae</taxon>
        <taxon>Sarcoptes</taxon>
    </lineage>
</organism>
<dbReference type="EMBL" id="JXLN01015240">
    <property type="protein sequence ID" value="KPM10499.1"/>
    <property type="molecule type" value="Genomic_DNA"/>
</dbReference>
<dbReference type="Pfam" id="PF00069">
    <property type="entry name" value="Pkinase"/>
    <property type="match status" value="1"/>
</dbReference>
<dbReference type="Proteomes" id="UP000070412">
    <property type="component" value="Unassembled WGS sequence"/>
</dbReference>
<dbReference type="GO" id="GO:0004672">
    <property type="term" value="F:protein kinase activity"/>
    <property type="evidence" value="ECO:0007669"/>
    <property type="project" value="InterPro"/>
</dbReference>
<reference evidence="3 6" key="1">
    <citation type="journal article" date="2015" name="Parasit. Vectors">
        <title>Draft genome of the scabies mite.</title>
        <authorList>
            <person name="Rider S.D.Jr."/>
            <person name="Morgan M.S."/>
            <person name="Arlian L.G."/>
        </authorList>
    </citation>
    <scope>NUCLEOTIDE SEQUENCE [LARGE SCALE GENOMIC DNA]</scope>
    <source>
        <strain evidence="3">Arlian Lab</strain>
    </source>
</reference>
<feature type="domain" description="Protein kinase" evidence="1">
    <location>
        <begin position="43"/>
        <end position="314"/>
    </location>
</feature>
<dbReference type="OrthoDB" id="10252171at2759"/>
<gene>
    <name evidence="3" type="ORF">QR98_0090550</name>
    <name evidence="2" type="ORF">SSS_1998</name>
</gene>
<sequence length="320" mass="37072">MPYYEDEDPTMATELTKKVQAITYLLPAADPVKDSQNFLNYIITKDQVLFNGRYSTIYACFNPQEATNLTLMCRVFQPSSKIDPQNDLYLKILKTLDRKNPNIITTLDVFSDEQNYIYLFQELANRGNCLEYLRAGNYVDLKQMCRWAVQIWSALDFLGENAIAHRSIRPKHILVQASPNGQLDAKLSGFRDAILYWDPETKSVIRLPKKSWDMIRYANFQAPDTCSRNSGESFNPIEADIWSYGATFFYMIARLYPFDLTNLERLESIENDINHRIESSLTLTDGAKKWLRKMLTVDARQRTKFSGILDDSWIKSELST</sequence>
<name>A0A132AI62_SARSC</name>
<accession>A0A132AI62</accession>
<evidence type="ECO:0000313" key="5">
    <source>
        <dbReference type="Proteomes" id="UP000070412"/>
    </source>
</evidence>
<protein>
    <submittedName>
        <fullName evidence="3">Protein kinase-like protein 18</fullName>
    </submittedName>
    <submittedName>
        <fullName evidence="2">Serine/threonine-protein kinase PKH2</fullName>
    </submittedName>
</protein>
<dbReference type="VEuPathDB" id="VectorBase:SSCA003121"/>
<evidence type="ECO:0000313" key="2">
    <source>
        <dbReference type="EMBL" id="KAF7490055.1"/>
    </source>
</evidence>
<dbReference type="EMBL" id="WVUK01000062">
    <property type="protein sequence ID" value="KAF7490055.1"/>
    <property type="molecule type" value="Genomic_DNA"/>
</dbReference>
<evidence type="ECO:0000313" key="4">
    <source>
        <dbReference type="EnsemblMetazoa" id="KAF7490055.1"/>
    </source>
</evidence>
<evidence type="ECO:0000313" key="6">
    <source>
        <dbReference type="Proteomes" id="UP000616769"/>
    </source>
</evidence>
<dbReference type="PANTHER" id="PTHR24345">
    <property type="entry name" value="SERINE/THREONINE-PROTEIN KINASE PLK"/>
    <property type="match status" value="1"/>
</dbReference>
<dbReference type="EnsemblMetazoa" id="SSS_1998s_mrna">
    <property type="protein sequence ID" value="KAF7490055.1"/>
    <property type="gene ID" value="SSS_1998"/>
</dbReference>
<dbReference type="PROSITE" id="PS50011">
    <property type="entry name" value="PROTEIN_KINASE_DOM"/>
    <property type="match status" value="1"/>
</dbReference>
<reference evidence="2" key="3">
    <citation type="submission" date="2020-01" db="EMBL/GenBank/DDBJ databases">
        <authorList>
            <person name="Korhonen P.K.K."/>
            <person name="Guangxu M.G."/>
            <person name="Wang T.W."/>
            <person name="Stroehlein A.J.S."/>
            <person name="Young N.D."/>
            <person name="Ang C.-S.A."/>
            <person name="Fernando D.W.F."/>
            <person name="Lu H.L."/>
            <person name="Taylor S.T."/>
            <person name="Ehtesham M.E.M."/>
            <person name="Najaraj S.H.N."/>
            <person name="Harsha G.H.G."/>
            <person name="Madugundu A.M."/>
            <person name="Renuse S.R."/>
            <person name="Holt D.H."/>
            <person name="Pandey A.P."/>
            <person name="Papenfuss A.P."/>
            <person name="Gasser R.B.G."/>
            <person name="Fischer K.F."/>
        </authorList>
    </citation>
    <scope>NUCLEOTIDE SEQUENCE</scope>
    <source>
        <strain evidence="2">SSS_KF_BRIS2020</strain>
    </source>
</reference>
<reference evidence="5" key="2">
    <citation type="journal article" date="2020" name="PLoS Negl. Trop. Dis.">
        <title>High-quality nuclear genome for Sarcoptes scabiei-A critical resource for a neglected parasite.</title>
        <authorList>
            <person name="Korhonen P.K."/>
            <person name="Gasser R.B."/>
            <person name="Ma G."/>
            <person name="Wang T."/>
            <person name="Stroehlein A.J."/>
            <person name="Young N.D."/>
            <person name="Ang C.S."/>
            <person name="Fernando D.D."/>
            <person name="Lu H.C."/>
            <person name="Taylor S."/>
            <person name="Reynolds S.L."/>
            <person name="Mofiz E."/>
            <person name="Najaraj S.H."/>
            <person name="Gowda H."/>
            <person name="Madugundu A."/>
            <person name="Renuse S."/>
            <person name="Holt D."/>
            <person name="Pandey A."/>
            <person name="Papenfuss A.T."/>
            <person name="Fischer K."/>
        </authorList>
    </citation>
    <scope>NUCLEOTIDE SEQUENCE [LARGE SCALE GENOMIC DNA]</scope>
</reference>
<evidence type="ECO:0000313" key="3">
    <source>
        <dbReference type="EMBL" id="KPM10499.1"/>
    </source>
</evidence>
<dbReference type="InterPro" id="IPR000719">
    <property type="entry name" value="Prot_kinase_dom"/>
</dbReference>
<reference evidence="4" key="4">
    <citation type="submission" date="2022-06" db="UniProtKB">
        <authorList>
            <consortium name="EnsemblMetazoa"/>
        </authorList>
    </citation>
    <scope>IDENTIFICATION</scope>
</reference>